<accession>A0A395NFQ8</accession>
<dbReference type="PANTHER" id="PTHR45348">
    <property type="entry name" value="HYPOTHETICAL OXIDOREDUCTASE (EUROFUNG)"/>
    <property type="match status" value="1"/>
</dbReference>
<dbReference type="AlphaFoldDB" id="A0A395NFQ8"/>
<dbReference type="Gene3D" id="3.40.50.720">
    <property type="entry name" value="NAD(P)-binding Rossmann-like Domain"/>
    <property type="match status" value="1"/>
</dbReference>
<evidence type="ECO:0000256" key="1">
    <source>
        <dbReference type="ARBA" id="ARBA00008072"/>
    </source>
</evidence>
<dbReference type="SUPFAM" id="SSF50129">
    <property type="entry name" value="GroES-like"/>
    <property type="match status" value="1"/>
</dbReference>
<protein>
    <submittedName>
        <fullName evidence="5">Quinone oxidoreductase</fullName>
    </submittedName>
</protein>
<reference evidence="5 6" key="1">
    <citation type="journal article" date="2018" name="PLoS Pathog.">
        <title>Evolution of structural diversity of trichothecenes, a family of toxins produced by plant pathogenic and entomopathogenic fungi.</title>
        <authorList>
            <person name="Proctor R.H."/>
            <person name="McCormick S.P."/>
            <person name="Kim H.S."/>
            <person name="Cardoza R.E."/>
            <person name="Stanley A.M."/>
            <person name="Lindo L."/>
            <person name="Kelly A."/>
            <person name="Brown D.W."/>
            <person name="Lee T."/>
            <person name="Vaughan M.M."/>
            <person name="Alexander N.J."/>
            <person name="Busman M."/>
            <person name="Gutierrez S."/>
        </authorList>
    </citation>
    <scope>NUCLEOTIDE SEQUENCE [LARGE SCALE GENOMIC DNA]</scope>
    <source>
        <strain evidence="5 6">IBT 40837</strain>
    </source>
</reference>
<sequence>MELIMGEKTAQLQCTKLGGPFEVVSVPIPLIAPDQVLIRQRVIAINLVDVKQRDHESVGSDICNLRAGDEVLAWEGSGIHGIAWGGAFQERVVVPEAYVAKKPKNISLEEAVSLPICFVTAVCGLVHSLKIPLPFLPSLSAKGQAPSSILILGGSSATGASAIQLLRIAYPSMPILATSSVKHHERMRFLGATHVFDYNSPSLIFDIRAASPMAAGVDVILDCVSAGASQTKISNVFDPSGTKRYAQVITGIPVPVPQDVQKIDVMGWSVFDMQGGKQLIPSLTRLVEEGTYQVPLPVRVIGHGLEELPNVLDEVKTVSGEKLLVTL</sequence>
<keyword evidence="6" id="KW-1185">Reference proteome</keyword>
<comment type="similarity">
    <text evidence="1">Belongs to the zinc-containing alcohol dehydrogenase family.</text>
</comment>
<dbReference type="OrthoDB" id="48317at2759"/>
<keyword evidence="2" id="KW-0560">Oxidoreductase</keyword>
<dbReference type="GO" id="GO:0016651">
    <property type="term" value="F:oxidoreductase activity, acting on NAD(P)H"/>
    <property type="evidence" value="ECO:0007669"/>
    <property type="project" value="InterPro"/>
</dbReference>
<comment type="caution">
    <text evidence="5">The sequence shown here is derived from an EMBL/GenBank/DDBJ whole genome shotgun (WGS) entry which is preliminary data.</text>
</comment>
<evidence type="ECO:0000259" key="4">
    <source>
        <dbReference type="SMART" id="SM00859"/>
    </source>
</evidence>
<evidence type="ECO:0000259" key="3">
    <source>
        <dbReference type="SMART" id="SM00829"/>
    </source>
</evidence>
<proteinExistence type="inferred from homology"/>
<dbReference type="STRING" id="490622.A0A395NFQ8"/>
<dbReference type="Proteomes" id="UP000266272">
    <property type="component" value="Unassembled WGS sequence"/>
</dbReference>
<gene>
    <name evidence="5" type="ORF">TARUN_7333</name>
</gene>
<dbReference type="SMART" id="SM00829">
    <property type="entry name" value="PKS_ER"/>
    <property type="match status" value="1"/>
</dbReference>
<dbReference type="InterPro" id="IPR011032">
    <property type="entry name" value="GroES-like_sf"/>
</dbReference>
<dbReference type="CDD" id="cd08249">
    <property type="entry name" value="enoyl_reductase_like"/>
    <property type="match status" value="1"/>
</dbReference>
<dbReference type="SMART" id="SM00859">
    <property type="entry name" value="Semialdhyde_dh"/>
    <property type="match status" value="1"/>
</dbReference>
<dbReference type="Gene3D" id="3.90.180.10">
    <property type="entry name" value="Medium-chain alcohol dehydrogenases, catalytic domain"/>
    <property type="match status" value="1"/>
</dbReference>
<feature type="domain" description="Enoyl reductase (ER)" evidence="3">
    <location>
        <begin position="19"/>
        <end position="325"/>
    </location>
</feature>
<organism evidence="5 6">
    <name type="scientific">Trichoderma arundinaceum</name>
    <dbReference type="NCBI Taxonomy" id="490622"/>
    <lineage>
        <taxon>Eukaryota</taxon>
        <taxon>Fungi</taxon>
        <taxon>Dikarya</taxon>
        <taxon>Ascomycota</taxon>
        <taxon>Pezizomycotina</taxon>
        <taxon>Sordariomycetes</taxon>
        <taxon>Hypocreomycetidae</taxon>
        <taxon>Hypocreales</taxon>
        <taxon>Hypocreaceae</taxon>
        <taxon>Trichoderma</taxon>
    </lineage>
</organism>
<dbReference type="PANTHER" id="PTHR45348:SF2">
    <property type="entry name" value="ZINC-TYPE ALCOHOL DEHYDROGENASE-LIKE PROTEIN C2E1P3.01"/>
    <property type="match status" value="1"/>
</dbReference>
<dbReference type="GO" id="GO:0051287">
    <property type="term" value="F:NAD binding"/>
    <property type="evidence" value="ECO:0007669"/>
    <property type="project" value="InterPro"/>
</dbReference>
<dbReference type="GO" id="GO:1901607">
    <property type="term" value="P:alpha-amino acid biosynthetic process"/>
    <property type="evidence" value="ECO:0007669"/>
    <property type="project" value="UniProtKB-ARBA"/>
</dbReference>
<evidence type="ECO:0000313" key="5">
    <source>
        <dbReference type="EMBL" id="RFU74915.1"/>
    </source>
</evidence>
<evidence type="ECO:0000256" key="2">
    <source>
        <dbReference type="ARBA" id="ARBA00023002"/>
    </source>
</evidence>
<dbReference type="SUPFAM" id="SSF51735">
    <property type="entry name" value="NAD(P)-binding Rossmann-fold domains"/>
    <property type="match status" value="1"/>
</dbReference>
<dbReference type="InterPro" id="IPR000534">
    <property type="entry name" value="Semialdehyde_DH_NAD-bd"/>
</dbReference>
<feature type="domain" description="Semialdehyde dehydrogenase NAD-binding" evidence="4">
    <location>
        <begin position="148"/>
        <end position="263"/>
    </location>
</feature>
<dbReference type="InterPro" id="IPR047122">
    <property type="entry name" value="Trans-enoyl_RdTase-like"/>
</dbReference>
<dbReference type="EMBL" id="PXOA01000489">
    <property type="protein sequence ID" value="RFU74915.1"/>
    <property type="molecule type" value="Genomic_DNA"/>
</dbReference>
<dbReference type="InterPro" id="IPR020843">
    <property type="entry name" value="ER"/>
</dbReference>
<evidence type="ECO:0000313" key="6">
    <source>
        <dbReference type="Proteomes" id="UP000266272"/>
    </source>
</evidence>
<dbReference type="InterPro" id="IPR036291">
    <property type="entry name" value="NAD(P)-bd_dom_sf"/>
</dbReference>
<name>A0A395NFQ8_TRIAR</name>
<dbReference type="GO" id="GO:0016620">
    <property type="term" value="F:oxidoreductase activity, acting on the aldehyde or oxo group of donors, NAD or NADP as acceptor"/>
    <property type="evidence" value="ECO:0007669"/>
    <property type="project" value="InterPro"/>
</dbReference>